<organism evidence="3 4">
    <name type="scientific">Ascosphaera apis ARSEF 7405</name>
    <dbReference type="NCBI Taxonomy" id="392613"/>
    <lineage>
        <taxon>Eukaryota</taxon>
        <taxon>Fungi</taxon>
        <taxon>Dikarya</taxon>
        <taxon>Ascomycota</taxon>
        <taxon>Pezizomycotina</taxon>
        <taxon>Eurotiomycetes</taxon>
        <taxon>Eurotiomycetidae</taxon>
        <taxon>Onygenales</taxon>
        <taxon>Ascosphaeraceae</taxon>
        <taxon>Ascosphaera</taxon>
    </lineage>
</organism>
<keyword evidence="2" id="KW-0812">Transmembrane</keyword>
<feature type="compositionally biased region" description="Basic and acidic residues" evidence="1">
    <location>
        <begin position="207"/>
        <end position="238"/>
    </location>
</feature>
<gene>
    <name evidence="3" type="ORF">AAP_05241</name>
</gene>
<evidence type="ECO:0000256" key="2">
    <source>
        <dbReference type="SAM" id="Phobius"/>
    </source>
</evidence>
<sequence>MFIPQRGLHSIAQSAAGLTRRARRAADDGQLNTRTIATIIVLAVLVVIIITSVAAIACLRKRRRGKQSASTPRSRKPHRFAFLRRRTYGHVEDSREPDTGQDMATVQPARGSQLRTGNGQGTTTNQGTTQGSNGQDATDVNRQESVRSIMTLPSYSVAPKATERVIAREGERAGMDMVVEFPETAEEEEARREEEMESLYQIRVARRQENAEREARRQARREARDANDQSRLRQLNRESRRRRNNNSAENINGGMNARSAMLIAQHRSRDRETRVAEVTYGDLGNVRADGSRIRPRGRSHRANSSASDADSRPLLLESVRSNESHNRSSTSLNTRHVPTTSDLGDPITLTYTQDSMTFDAPRPSAEGPGSYYGTDAIEFPSFPPPEYMDDDNRGEAPAYESQIEGSNEASGTRARSDTRDLTGAHVGGDSERQQPPTTPTRTNHDIPHIEIETASTVAPTSPQVQTVETIETSEASEMSTPENNSESGRTSPAAVHAEQPVQRERANSSSRLLGDEETSNDR</sequence>
<dbReference type="Proteomes" id="UP000242877">
    <property type="component" value="Unassembled WGS sequence"/>
</dbReference>
<feature type="compositionally biased region" description="Basic residues" evidence="1">
    <location>
        <begin position="73"/>
        <end position="88"/>
    </location>
</feature>
<accession>A0A167VT92</accession>
<dbReference type="AlphaFoldDB" id="A0A167VT92"/>
<comment type="caution">
    <text evidence="3">The sequence shown here is derived from an EMBL/GenBank/DDBJ whole genome shotgun (WGS) entry which is preliminary data.</text>
</comment>
<reference evidence="3 4" key="1">
    <citation type="journal article" date="2016" name="Genome Biol. Evol.">
        <title>Divergent and convergent evolution of fungal pathogenicity.</title>
        <authorList>
            <person name="Shang Y."/>
            <person name="Xiao G."/>
            <person name="Zheng P."/>
            <person name="Cen K."/>
            <person name="Zhan S."/>
            <person name="Wang C."/>
        </authorList>
    </citation>
    <scope>NUCLEOTIDE SEQUENCE [LARGE SCALE GENOMIC DNA]</scope>
    <source>
        <strain evidence="3 4">ARSEF 7405</strain>
    </source>
</reference>
<dbReference type="OrthoDB" id="5376312at2759"/>
<evidence type="ECO:0000256" key="1">
    <source>
        <dbReference type="SAM" id="MobiDB-lite"/>
    </source>
</evidence>
<feature type="transmembrane region" description="Helical" evidence="2">
    <location>
        <begin position="36"/>
        <end position="59"/>
    </location>
</feature>
<evidence type="ECO:0000313" key="3">
    <source>
        <dbReference type="EMBL" id="KZZ87975.1"/>
    </source>
</evidence>
<feature type="compositionally biased region" description="Basic and acidic residues" evidence="1">
    <location>
        <begin position="414"/>
        <end position="432"/>
    </location>
</feature>
<feature type="compositionally biased region" description="Low complexity" evidence="1">
    <location>
        <begin position="121"/>
        <end position="135"/>
    </location>
</feature>
<feature type="compositionally biased region" description="Basic and acidic residues" evidence="1">
    <location>
        <begin position="89"/>
        <end position="98"/>
    </location>
</feature>
<feature type="region of interest" description="Disordered" evidence="1">
    <location>
        <begin position="207"/>
        <end position="257"/>
    </location>
</feature>
<dbReference type="EMBL" id="AZGZ01000029">
    <property type="protein sequence ID" value="KZZ87975.1"/>
    <property type="molecule type" value="Genomic_DNA"/>
</dbReference>
<dbReference type="VEuPathDB" id="FungiDB:AAP_05241"/>
<keyword evidence="2" id="KW-1133">Transmembrane helix</keyword>
<feature type="region of interest" description="Disordered" evidence="1">
    <location>
        <begin position="61"/>
        <end position="141"/>
    </location>
</feature>
<feature type="compositionally biased region" description="Polar residues" evidence="1">
    <location>
        <begin position="327"/>
        <end position="342"/>
    </location>
</feature>
<feature type="region of interest" description="Disordered" evidence="1">
    <location>
        <begin position="285"/>
        <end position="522"/>
    </location>
</feature>
<protein>
    <submittedName>
        <fullName evidence="3">Uncharacterized protein</fullName>
    </submittedName>
</protein>
<name>A0A167VT92_9EURO</name>
<feature type="compositionally biased region" description="Polar residues" evidence="1">
    <location>
        <begin position="453"/>
        <end position="490"/>
    </location>
</feature>
<evidence type="ECO:0000313" key="4">
    <source>
        <dbReference type="Proteomes" id="UP000242877"/>
    </source>
</evidence>
<proteinExistence type="predicted"/>
<keyword evidence="4" id="KW-1185">Reference proteome</keyword>
<feature type="compositionally biased region" description="Basic and acidic residues" evidence="1">
    <location>
        <begin position="442"/>
        <end position="451"/>
    </location>
</feature>
<keyword evidence="2" id="KW-0472">Membrane</keyword>